<feature type="compositionally biased region" description="Polar residues" evidence="2">
    <location>
        <begin position="466"/>
        <end position="486"/>
    </location>
</feature>
<feature type="compositionally biased region" description="Polar residues" evidence="2">
    <location>
        <begin position="80"/>
        <end position="95"/>
    </location>
</feature>
<feature type="coiled-coil region" evidence="1">
    <location>
        <begin position="851"/>
        <end position="878"/>
    </location>
</feature>
<feature type="compositionally biased region" description="Polar residues" evidence="2">
    <location>
        <begin position="17"/>
        <end position="34"/>
    </location>
</feature>
<gene>
    <name evidence="3" type="ORF">EJ04DRAFT_589400</name>
</gene>
<evidence type="ECO:0000256" key="1">
    <source>
        <dbReference type="SAM" id="Coils"/>
    </source>
</evidence>
<dbReference type="Proteomes" id="UP000799444">
    <property type="component" value="Unassembled WGS sequence"/>
</dbReference>
<feature type="compositionally biased region" description="Basic and acidic residues" evidence="2">
    <location>
        <begin position="1"/>
        <end position="16"/>
    </location>
</feature>
<sequence length="902" mass="98763">MADDTRDNPPCDEKGGQQENSETMPFSPNVSQSVPIPYTPQPARFLEDKVQSPLTPTPLRFDSAGGGRSPRAVPALFNPLTPNQPSSAPGSSQSHILRQRPLLYYSALASGPVDQRPANESSLVFSPVSAPDPFPRGSAQDLLFRQRYPNSEPSVRYAAERARKNAQTGAYHYPGKAFSSPLRPTDPQSPSSPLAAKSRPFLYPARQYGEYTVEEQTDDDPTLPRMMGRDKELTQCHNNEKNTGPNLAAEAPARRHVSGHRSEGVGQPTYAAFDQHYNNIKKSFLQNRQQLPESLTAVGGEDFINRTTGASSSRVRARDIAASPRSIDQLNTPLVINGRHNAPTLSTPPLQRLEECRSSVYGSMEPPAKPASGNTPDEGIEALEDNLDTSWECFVDWGPTDSFAESESLSHASPTSKTNQQTVLSTQFETSPVPLQPQDTQCIPSSNEASSGSSIPSGDIRVPPTITEQSFANPTQSPQSSGFSGTITPTVYAPAITAIEATRSMPMQFNAGHPNMGAPPPNPYAMPPMTLPTTQNPHLQRMSASANAMGASHIDLNAATFQGIDLNPAPLDLPSQHWGYRALPPGHSMNQQAVRNRAAVVRDAAGMAPALRQAPLHQNIASFASLDAAMRRQYPEMSEANRRHAIQQFLATERHKRNDRQRSIMQQNHRQLLNSSVLESSPQQAPGMQLQLTLPSFELGHSNAYNPLPNLSGPPHALCAPGFVADGGESRGMYMADRLFGDQWKNPDGTLKGLVNAANFDYAALLREHRERLGTQDPFASEAVQDGQYEAQMDVFFERGPLVSHSVPLPDGSRVPDLVAEDEKNWWLEKCTRDEDGGLRAPEPEFVSEEAAELQFQMDEVEMERKRKQKQYMLLQQRYIAYRRAKAAKANETAQAGPSSSA</sequence>
<feature type="region of interest" description="Disordered" evidence="2">
    <location>
        <begin position="361"/>
        <end position="380"/>
    </location>
</feature>
<proteinExistence type="predicted"/>
<dbReference type="AlphaFoldDB" id="A0A9P4QMJ6"/>
<feature type="region of interest" description="Disordered" evidence="2">
    <location>
        <begin position="1"/>
        <end position="95"/>
    </location>
</feature>
<protein>
    <submittedName>
        <fullName evidence="3">Uncharacterized protein</fullName>
    </submittedName>
</protein>
<evidence type="ECO:0000313" key="4">
    <source>
        <dbReference type="Proteomes" id="UP000799444"/>
    </source>
</evidence>
<evidence type="ECO:0000256" key="2">
    <source>
        <dbReference type="SAM" id="MobiDB-lite"/>
    </source>
</evidence>
<keyword evidence="1" id="KW-0175">Coiled coil</keyword>
<comment type="caution">
    <text evidence="3">The sequence shown here is derived from an EMBL/GenBank/DDBJ whole genome shotgun (WGS) entry which is preliminary data.</text>
</comment>
<keyword evidence="4" id="KW-1185">Reference proteome</keyword>
<dbReference type="EMBL" id="ML996251">
    <property type="protein sequence ID" value="KAF2729264.1"/>
    <property type="molecule type" value="Genomic_DNA"/>
</dbReference>
<feature type="compositionally biased region" description="Polar residues" evidence="2">
    <location>
        <begin position="437"/>
        <end position="456"/>
    </location>
</feature>
<dbReference type="OrthoDB" id="3694495at2759"/>
<feature type="region of interest" description="Disordered" evidence="2">
    <location>
        <begin position="403"/>
        <end position="422"/>
    </location>
</feature>
<feature type="region of interest" description="Disordered" evidence="2">
    <location>
        <begin position="428"/>
        <end position="486"/>
    </location>
</feature>
<feature type="region of interest" description="Disordered" evidence="2">
    <location>
        <begin position="161"/>
        <end position="199"/>
    </location>
</feature>
<accession>A0A9P4QMJ6</accession>
<name>A0A9P4QMJ6_9PLEO</name>
<organism evidence="3 4">
    <name type="scientific">Polyplosphaeria fusca</name>
    <dbReference type="NCBI Taxonomy" id="682080"/>
    <lineage>
        <taxon>Eukaryota</taxon>
        <taxon>Fungi</taxon>
        <taxon>Dikarya</taxon>
        <taxon>Ascomycota</taxon>
        <taxon>Pezizomycotina</taxon>
        <taxon>Dothideomycetes</taxon>
        <taxon>Pleosporomycetidae</taxon>
        <taxon>Pleosporales</taxon>
        <taxon>Tetraplosphaeriaceae</taxon>
        <taxon>Polyplosphaeria</taxon>
    </lineage>
</organism>
<reference evidence="3" key="1">
    <citation type="journal article" date="2020" name="Stud. Mycol.">
        <title>101 Dothideomycetes genomes: a test case for predicting lifestyles and emergence of pathogens.</title>
        <authorList>
            <person name="Haridas S."/>
            <person name="Albert R."/>
            <person name="Binder M."/>
            <person name="Bloem J."/>
            <person name="Labutti K."/>
            <person name="Salamov A."/>
            <person name="Andreopoulos B."/>
            <person name="Baker S."/>
            <person name="Barry K."/>
            <person name="Bills G."/>
            <person name="Bluhm B."/>
            <person name="Cannon C."/>
            <person name="Castanera R."/>
            <person name="Culley D."/>
            <person name="Daum C."/>
            <person name="Ezra D."/>
            <person name="Gonzalez J."/>
            <person name="Henrissat B."/>
            <person name="Kuo A."/>
            <person name="Liang C."/>
            <person name="Lipzen A."/>
            <person name="Lutzoni F."/>
            <person name="Magnuson J."/>
            <person name="Mondo S."/>
            <person name="Nolan M."/>
            <person name="Ohm R."/>
            <person name="Pangilinan J."/>
            <person name="Park H.-J."/>
            <person name="Ramirez L."/>
            <person name="Alfaro M."/>
            <person name="Sun H."/>
            <person name="Tritt A."/>
            <person name="Yoshinaga Y."/>
            <person name="Zwiers L.-H."/>
            <person name="Turgeon B."/>
            <person name="Goodwin S."/>
            <person name="Spatafora J."/>
            <person name="Crous P."/>
            <person name="Grigoriev I."/>
        </authorList>
    </citation>
    <scope>NUCLEOTIDE SEQUENCE</scope>
    <source>
        <strain evidence="3">CBS 125425</strain>
    </source>
</reference>
<evidence type="ECO:0000313" key="3">
    <source>
        <dbReference type="EMBL" id="KAF2729264.1"/>
    </source>
</evidence>
<feature type="region of interest" description="Disordered" evidence="2">
    <location>
        <begin position="113"/>
        <end position="140"/>
    </location>
</feature>